<evidence type="ECO:0000256" key="1">
    <source>
        <dbReference type="ARBA" id="ARBA00001964"/>
    </source>
</evidence>
<accession>A0AA35WFY3</accession>
<dbReference type="CDD" id="cd07038">
    <property type="entry name" value="TPP_PYR_PDC_IPDC_like"/>
    <property type="match status" value="1"/>
</dbReference>
<dbReference type="InterPro" id="IPR029061">
    <property type="entry name" value="THDP-binding"/>
</dbReference>
<comment type="cofactor">
    <cofactor evidence="1">
        <name>thiamine diphosphate</name>
        <dbReference type="ChEBI" id="CHEBI:58937"/>
    </cofactor>
</comment>
<evidence type="ECO:0000256" key="3">
    <source>
        <dbReference type="ARBA" id="ARBA00022723"/>
    </source>
</evidence>
<organism evidence="10 11">
    <name type="scientific">Geodia barretti</name>
    <name type="common">Barrett's horny sponge</name>
    <dbReference type="NCBI Taxonomy" id="519541"/>
    <lineage>
        <taxon>Eukaryota</taxon>
        <taxon>Metazoa</taxon>
        <taxon>Porifera</taxon>
        <taxon>Demospongiae</taxon>
        <taxon>Heteroscleromorpha</taxon>
        <taxon>Tetractinellida</taxon>
        <taxon>Astrophorina</taxon>
        <taxon>Geodiidae</taxon>
        <taxon>Geodia</taxon>
    </lineage>
</organism>
<dbReference type="InterPro" id="IPR012110">
    <property type="entry name" value="PDC/IPDC-like"/>
</dbReference>
<dbReference type="AlphaFoldDB" id="A0AA35WFY3"/>
<evidence type="ECO:0000256" key="6">
    <source>
        <dbReference type="ARBA" id="ARBA00023052"/>
    </source>
</evidence>
<dbReference type="InterPro" id="IPR047213">
    <property type="entry name" value="TPP_PYR_PDC_IPDC-like"/>
</dbReference>
<dbReference type="SUPFAM" id="SSF52518">
    <property type="entry name" value="Thiamin diphosphate-binding fold (THDP-binding)"/>
    <property type="match status" value="1"/>
</dbReference>
<dbReference type="Pfam" id="PF02776">
    <property type="entry name" value="TPP_enzyme_N"/>
    <property type="match status" value="1"/>
</dbReference>
<name>A0AA35WFY3_GEOBA</name>
<comment type="similarity">
    <text evidence="2">Belongs to the TPP enzyme family.</text>
</comment>
<reference evidence="10" key="1">
    <citation type="submission" date="2023-03" db="EMBL/GenBank/DDBJ databases">
        <authorList>
            <person name="Steffen K."/>
            <person name="Cardenas P."/>
        </authorList>
    </citation>
    <scope>NUCLEOTIDE SEQUENCE</scope>
</reference>
<feature type="domain" description="Thiamine pyrophosphate enzyme central" evidence="8">
    <location>
        <begin position="197"/>
        <end position="299"/>
    </location>
</feature>
<evidence type="ECO:0000259" key="9">
    <source>
        <dbReference type="Pfam" id="PF02776"/>
    </source>
</evidence>
<gene>
    <name evidence="10" type="ORF">GBAR_LOCUS11987</name>
</gene>
<protein>
    <submittedName>
        <fullName evidence="10">Indole-3-pyruvate decarboxylase</fullName>
    </submittedName>
</protein>
<dbReference type="GO" id="GO:0030976">
    <property type="term" value="F:thiamine pyrophosphate binding"/>
    <property type="evidence" value="ECO:0007669"/>
    <property type="project" value="InterPro"/>
</dbReference>
<dbReference type="GO" id="GO:0000949">
    <property type="term" value="P:aromatic amino acid family catabolic process to alcohol via Ehrlich pathway"/>
    <property type="evidence" value="ECO:0007669"/>
    <property type="project" value="TreeGrafter"/>
</dbReference>
<dbReference type="GO" id="GO:0004737">
    <property type="term" value="F:pyruvate decarboxylase activity"/>
    <property type="evidence" value="ECO:0007669"/>
    <property type="project" value="TreeGrafter"/>
</dbReference>
<evidence type="ECO:0000313" key="10">
    <source>
        <dbReference type="EMBL" id="CAI8020018.1"/>
    </source>
</evidence>
<feature type="domain" description="Thiamine pyrophosphate enzyme N-terminal TPP-binding" evidence="9">
    <location>
        <begin position="7"/>
        <end position="112"/>
    </location>
</feature>
<dbReference type="InterPro" id="IPR029035">
    <property type="entry name" value="DHS-like_NAD/FAD-binding_dom"/>
</dbReference>
<evidence type="ECO:0000259" key="8">
    <source>
        <dbReference type="Pfam" id="PF00205"/>
    </source>
</evidence>
<evidence type="ECO:0000313" key="11">
    <source>
        <dbReference type="Proteomes" id="UP001174909"/>
    </source>
</evidence>
<dbReference type="Gene3D" id="3.40.50.970">
    <property type="match status" value="1"/>
</dbReference>
<dbReference type="Proteomes" id="UP001174909">
    <property type="component" value="Unassembled WGS sequence"/>
</dbReference>
<keyword evidence="11" id="KW-1185">Reference proteome</keyword>
<dbReference type="Pfam" id="PF00205">
    <property type="entry name" value="TPP_enzyme_M"/>
    <property type="match status" value="1"/>
</dbReference>
<dbReference type="SUPFAM" id="SSF52467">
    <property type="entry name" value="DHS-like NAD/FAD-binding domain"/>
    <property type="match status" value="1"/>
</dbReference>
<dbReference type="InterPro" id="IPR012001">
    <property type="entry name" value="Thiamin_PyroP_enz_TPP-bd_dom"/>
</dbReference>
<keyword evidence="6" id="KW-0786">Thiamine pyrophosphate</keyword>
<sequence length="370" mass="41833">MYNRPPTIGEYLLRKLESYDIEHIFGVPGDYVLRFYNLIEQSPIQHIGMTREDAAGYAADAYARIKGMGAACVTYCVGGLSMVNAVAGAYAEKSPVVVISGAPGIREHGKDALLHHKVRDFHTQQRIYDEITVATALLDEPFTAFNEIDRVLDAVYRYKRPGYIELPRDMVDVRGTLHQRPSTGGHLSEPEILDAAVEDAVDFINRSKRPVILAGVELHRFGYQNKLLRLVEEKRIPVVATLLGKSVMPESHPLYLGIYEGAMGRQEVRQFVEDSDCVIILGAFMTDVNLGIYTANLDRARSIYATSEKITVRYHNYEEVMFDDFIDGINSPKLRKRRKPNLEWALPDTEPFRVEPNKPLTTCRLFPTPE</sequence>
<keyword evidence="3" id="KW-0479">Metal-binding</keyword>
<proteinExistence type="inferred from homology"/>
<dbReference type="PANTHER" id="PTHR43452">
    <property type="entry name" value="PYRUVATE DECARBOXYLASE"/>
    <property type="match status" value="1"/>
</dbReference>
<keyword evidence="7" id="KW-0456">Lyase</keyword>
<dbReference type="EMBL" id="CASHTH010001795">
    <property type="protein sequence ID" value="CAI8020018.1"/>
    <property type="molecule type" value="Genomic_DNA"/>
</dbReference>
<dbReference type="Gene3D" id="3.40.50.1220">
    <property type="entry name" value="TPP-binding domain"/>
    <property type="match status" value="1"/>
</dbReference>
<dbReference type="PANTHER" id="PTHR43452:SF30">
    <property type="entry name" value="PYRUVATE DECARBOXYLASE ISOZYME 1-RELATED"/>
    <property type="match status" value="1"/>
</dbReference>
<evidence type="ECO:0000256" key="2">
    <source>
        <dbReference type="ARBA" id="ARBA00007812"/>
    </source>
</evidence>
<evidence type="ECO:0000256" key="5">
    <source>
        <dbReference type="ARBA" id="ARBA00022842"/>
    </source>
</evidence>
<dbReference type="GO" id="GO:0000287">
    <property type="term" value="F:magnesium ion binding"/>
    <property type="evidence" value="ECO:0007669"/>
    <property type="project" value="InterPro"/>
</dbReference>
<evidence type="ECO:0000256" key="7">
    <source>
        <dbReference type="ARBA" id="ARBA00023239"/>
    </source>
</evidence>
<keyword evidence="4" id="KW-0210">Decarboxylase</keyword>
<evidence type="ECO:0000256" key="4">
    <source>
        <dbReference type="ARBA" id="ARBA00022793"/>
    </source>
</evidence>
<dbReference type="GO" id="GO:0005829">
    <property type="term" value="C:cytosol"/>
    <property type="evidence" value="ECO:0007669"/>
    <property type="project" value="TreeGrafter"/>
</dbReference>
<keyword evidence="5" id="KW-0460">Magnesium</keyword>
<dbReference type="InterPro" id="IPR012000">
    <property type="entry name" value="Thiamin_PyroP_enz_cen_dom"/>
</dbReference>
<comment type="caution">
    <text evidence="10">The sequence shown here is derived from an EMBL/GenBank/DDBJ whole genome shotgun (WGS) entry which is preliminary data.</text>
</comment>